<keyword evidence="2" id="KW-1185">Reference proteome</keyword>
<dbReference type="Proteomes" id="UP000601435">
    <property type="component" value="Unassembled WGS sequence"/>
</dbReference>
<dbReference type="OrthoDB" id="10582645at2759"/>
<evidence type="ECO:0000313" key="1">
    <source>
        <dbReference type="EMBL" id="CAE7227976.1"/>
    </source>
</evidence>
<protein>
    <submittedName>
        <fullName evidence="1">Uncharacterized protein</fullName>
    </submittedName>
</protein>
<dbReference type="AlphaFoldDB" id="A0A812KQ16"/>
<reference evidence="1" key="1">
    <citation type="submission" date="2021-02" db="EMBL/GenBank/DDBJ databases">
        <authorList>
            <person name="Dougan E. K."/>
            <person name="Rhodes N."/>
            <person name="Thang M."/>
            <person name="Chan C."/>
        </authorList>
    </citation>
    <scope>NUCLEOTIDE SEQUENCE</scope>
</reference>
<sequence>MSPRLRLVGAGCNGIFRGRASPSMQVALDVRMAPRPKKATALWWACAAGIREEGPSVQAQQAGRRRDVERICRWHLLETESPFVEPVAFRSFCFRCLSCGMTLGRARIMVAIPWTAGVSLPQNAGPTAGFHVSRTELSGRGLADVVTRMHLWFLEPVAFPNFKGLAAASLPEQTRPADVVTRMRRRHLLETETSFLEPVAFPNFCFRCLRVLAVTCVDPSPPSAVLVMQFGVVRQRGRMLGPRQVQAQPGSLKEAGRERCSAQAQQAFQDLSIAKVWAGARVAPPPRFVVGTEGARCFCRRPDRRLALAQVQLKLEDLMAWSLNALSEAYLPGGPALLAKQLHGTRYLDVGLLSSNYGCPGVPVSASKMDSDGSLEVWVADNLRAWCWFYSADHTRSEYVLLEGALTSWHLPEARMAACLARWLVDGKDLPLLSAASVELQKGWSVSWKTVLLPVFKGQVRSGTAVVADVAFAEQTQGLNAQDWTLLSAWYAACSTPGGDPPAQLERRIPGACRPRTRSASLPAAGWPCPDVEFMERCGLIGLQDPREAQLSGAVPSLKVPLPHLLLACDQTRCGVLATLSKPATYRSFLEPAATLPECAEAEALDGARLCGELLSMCVQRAGQPCTAIILFIEMPPSDQWDVQVQFSQLLHERDMMCSLRNCDSMALECALVTLVLCGSCQEGAFSVLCAAESGSSVLFLPSPVLLRWQLSAAAGRTANTDYSLMRGASMCFAAFHGRTLWRCIAASQCRGEGSCRQKRFRTLLPRSLGLAWKLQLPDHVAAVVRDTCRCPKAQGHFEGSGVQSTPVGLAYNTEATALSCASAPGICEEGPSSASPGNFLSKHQRTVVLHQCKRSGPARRMRRRHLLETESSFLEPVALPSFCFRCLSSGMTMGTGRTMVGSPWTGHVLAVTAVDPSPLSDALVMPFGFKEAEHWAHGRKQSPFDAGLTVPAFCNCFEQIRRMRRCGMTTGRIMLGSPWLAGDEKPMATDNARRLNAHSSMTRLDGDVCFEQIQSGRRRDVAAHHGWKSLDGGRVLAVTAVDPSPLSDVLVMHLGFNEAECWAYPTCVLMPRSSTAAKSQEGRQIALLCTSATGWAENS</sequence>
<proteinExistence type="predicted"/>
<accession>A0A812KQ16</accession>
<comment type="caution">
    <text evidence="1">The sequence shown here is derived from an EMBL/GenBank/DDBJ whole genome shotgun (WGS) entry which is preliminary data.</text>
</comment>
<dbReference type="EMBL" id="CAJNJA010007708">
    <property type="protein sequence ID" value="CAE7227976.1"/>
    <property type="molecule type" value="Genomic_DNA"/>
</dbReference>
<organism evidence="1 2">
    <name type="scientific">Symbiodinium necroappetens</name>
    <dbReference type="NCBI Taxonomy" id="1628268"/>
    <lineage>
        <taxon>Eukaryota</taxon>
        <taxon>Sar</taxon>
        <taxon>Alveolata</taxon>
        <taxon>Dinophyceae</taxon>
        <taxon>Suessiales</taxon>
        <taxon>Symbiodiniaceae</taxon>
        <taxon>Symbiodinium</taxon>
    </lineage>
</organism>
<name>A0A812KQ16_9DINO</name>
<evidence type="ECO:0000313" key="2">
    <source>
        <dbReference type="Proteomes" id="UP000601435"/>
    </source>
</evidence>
<gene>
    <name evidence="1" type="ORF">SNEC2469_LOCUS3344</name>
</gene>